<evidence type="ECO:0000313" key="2">
    <source>
        <dbReference type="Proteomes" id="UP000827872"/>
    </source>
</evidence>
<sequence>MKLRQGALDSILKRIEDDGFTIAMQKEIILSEDQAREFYKMHENEDFFPTLLHEMTSLRAEFAIDTAPINQLHGSSTTNDAEKELEFFFPVEHTLAVIKPSALAEHKDDILNEAKDAGFILSEMQETHISPEMAAQFYKSQEGQPYYQQLVDYMSHGPSMVMILTKENAVEEWRKLMGPTDPEKAKQTAPESLRARFAKDILSNAVHGSSTADHALQSIDFFFGDIDLESLKHKYVYLK</sequence>
<dbReference type="EMBL" id="CM037624">
    <property type="protein sequence ID" value="KAH8010593.1"/>
    <property type="molecule type" value="Genomic_DNA"/>
</dbReference>
<proteinExistence type="predicted"/>
<dbReference type="Proteomes" id="UP000827872">
    <property type="component" value="Linkage Group LG11"/>
</dbReference>
<protein>
    <submittedName>
        <fullName evidence="1">Uncharacterized protein</fullName>
    </submittedName>
</protein>
<name>A0ACB8FTT9_9SAUR</name>
<comment type="caution">
    <text evidence="1">The sequence shown here is derived from an EMBL/GenBank/DDBJ whole genome shotgun (WGS) entry which is preliminary data.</text>
</comment>
<keyword evidence="2" id="KW-1185">Reference proteome</keyword>
<gene>
    <name evidence="1" type="ORF">K3G42_008653</name>
</gene>
<evidence type="ECO:0000313" key="1">
    <source>
        <dbReference type="EMBL" id="KAH8010593.1"/>
    </source>
</evidence>
<organism evidence="1 2">
    <name type="scientific">Sphaerodactylus townsendi</name>
    <dbReference type="NCBI Taxonomy" id="933632"/>
    <lineage>
        <taxon>Eukaryota</taxon>
        <taxon>Metazoa</taxon>
        <taxon>Chordata</taxon>
        <taxon>Craniata</taxon>
        <taxon>Vertebrata</taxon>
        <taxon>Euteleostomi</taxon>
        <taxon>Lepidosauria</taxon>
        <taxon>Squamata</taxon>
        <taxon>Bifurcata</taxon>
        <taxon>Gekkota</taxon>
        <taxon>Sphaerodactylidae</taxon>
        <taxon>Sphaerodactylus</taxon>
    </lineage>
</organism>
<accession>A0ACB8FTT9</accession>
<reference evidence="1" key="1">
    <citation type="submission" date="2021-08" db="EMBL/GenBank/DDBJ databases">
        <title>The first chromosome-level gecko genome reveals the dynamic sex chromosomes of Neotropical dwarf geckos (Sphaerodactylidae: Sphaerodactylus).</title>
        <authorList>
            <person name="Pinto B.J."/>
            <person name="Keating S.E."/>
            <person name="Gamble T."/>
        </authorList>
    </citation>
    <scope>NUCLEOTIDE SEQUENCE</scope>
    <source>
        <strain evidence="1">TG3544</strain>
    </source>
</reference>